<accession>A0A2D4GQM2</accession>
<dbReference type="EMBL" id="IACJ01144904">
    <property type="protein sequence ID" value="LAA62051.1"/>
    <property type="molecule type" value="Transcribed_RNA"/>
</dbReference>
<dbReference type="PANTHER" id="PTHR31635">
    <property type="entry name" value="REVERSE TRANSCRIPTASE DOMAIN-CONTAINING PROTEIN-RELATED"/>
    <property type="match status" value="1"/>
</dbReference>
<proteinExistence type="predicted"/>
<protein>
    <recommendedName>
        <fullName evidence="2">Reverse transcriptase domain-containing protein</fullName>
    </recommendedName>
</protein>
<dbReference type="PANTHER" id="PTHR31635:SF196">
    <property type="entry name" value="REVERSE TRANSCRIPTASE DOMAIN-CONTAINING PROTEIN-RELATED"/>
    <property type="match status" value="1"/>
</dbReference>
<sequence>MVIKENNYNKLLQQTKKDLELWTKMLFSLLGRIAAIKMSILPKFLYLFQTIPVKLEKTFFDNLNKMTAKFIWQDKKPRIKMKLLQDMKSRGGFGLPNGIIL</sequence>
<dbReference type="AlphaFoldDB" id="A0A2D4GQM2"/>
<reference evidence="1" key="2">
    <citation type="submission" date="2017-11" db="EMBL/GenBank/DDBJ databases">
        <title>Coralsnake Venomics: Analyses of Venom Gland Transcriptomes and Proteomes of Six Brazilian Taxa.</title>
        <authorList>
            <person name="Aird S.D."/>
            <person name="Jorge da Silva N."/>
            <person name="Qiu L."/>
            <person name="Villar-Briones A."/>
            <person name="Aparecida-Saddi V."/>
            <person name="Campos-Telles M.P."/>
            <person name="Grau M."/>
            <person name="Mikheyev A.S."/>
        </authorList>
    </citation>
    <scope>NUCLEOTIDE SEQUENCE</scope>
    <source>
        <tissue evidence="1">Venom_gland</tissue>
    </source>
</reference>
<name>A0A2D4GQM2_MICCO</name>
<evidence type="ECO:0000313" key="1">
    <source>
        <dbReference type="EMBL" id="LAA62051.1"/>
    </source>
</evidence>
<organism evidence="1">
    <name type="scientific">Micrurus corallinus</name>
    <name type="common">Brazilian coral snake</name>
    <dbReference type="NCBI Taxonomy" id="54390"/>
    <lineage>
        <taxon>Eukaryota</taxon>
        <taxon>Metazoa</taxon>
        <taxon>Chordata</taxon>
        <taxon>Craniata</taxon>
        <taxon>Vertebrata</taxon>
        <taxon>Euteleostomi</taxon>
        <taxon>Lepidosauria</taxon>
        <taxon>Squamata</taxon>
        <taxon>Bifurcata</taxon>
        <taxon>Unidentata</taxon>
        <taxon>Episquamata</taxon>
        <taxon>Toxicofera</taxon>
        <taxon>Serpentes</taxon>
        <taxon>Colubroidea</taxon>
        <taxon>Elapidae</taxon>
        <taxon>Elapinae</taxon>
        <taxon>Micrurus</taxon>
    </lineage>
</organism>
<reference evidence="1" key="1">
    <citation type="submission" date="2017-07" db="EMBL/GenBank/DDBJ databases">
        <authorList>
            <person name="Mikheyev A."/>
            <person name="Grau M."/>
        </authorList>
    </citation>
    <scope>NUCLEOTIDE SEQUENCE</scope>
    <source>
        <tissue evidence="1">Venom_gland</tissue>
    </source>
</reference>
<evidence type="ECO:0008006" key="2">
    <source>
        <dbReference type="Google" id="ProtNLM"/>
    </source>
</evidence>